<dbReference type="SUPFAM" id="SSF54768">
    <property type="entry name" value="dsRNA-binding domain-like"/>
    <property type="match status" value="1"/>
</dbReference>
<dbReference type="SMART" id="SM00358">
    <property type="entry name" value="DSRM"/>
    <property type="match status" value="1"/>
</dbReference>
<accession>A0A6A1W0J8</accession>
<evidence type="ECO:0000313" key="5">
    <source>
        <dbReference type="Proteomes" id="UP000516437"/>
    </source>
</evidence>
<organism evidence="4 5">
    <name type="scientific">Morella rubra</name>
    <name type="common">Chinese bayberry</name>
    <dbReference type="NCBI Taxonomy" id="262757"/>
    <lineage>
        <taxon>Eukaryota</taxon>
        <taxon>Viridiplantae</taxon>
        <taxon>Streptophyta</taxon>
        <taxon>Embryophyta</taxon>
        <taxon>Tracheophyta</taxon>
        <taxon>Spermatophyta</taxon>
        <taxon>Magnoliopsida</taxon>
        <taxon>eudicotyledons</taxon>
        <taxon>Gunneridae</taxon>
        <taxon>Pentapetalae</taxon>
        <taxon>rosids</taxon>
        <taxon>fabids</taxon>
        <taxon>Fagales</taxon>
        <taxon>Myricaceae</taxon>
        <taxon>Morella</taxon>
    </lineage>
</organism>
<evidence type="ECO:0000256" key="1">
    <source>
        <dbReference type="PROSITE-ProRule" id="PRU00266"/>
    </source>
</evidence>
<dbReference type="Gene3D" id="3.30.160.20">
    <property type="match status" value="1"/>
</dbReference>
<feature type="domain" description="DRBM" evidence="3">
    <location>
        <begin position="86"/>
        <end position="162"/>
    </location>
</feature>
<feature type="region of interest" description="Disordered" evidence="2">
    <location>
        <begin position="29"/>
        <end position="60"/>
    </location>
</feature>
<dbReference type="CDD" id="cd19869">
    <property type="entry name" value="DSRM_DCL_plant"/>
    <property type="match status" value="1"/>
</dbReference>
<keyword evidence="5" id="KW-1185">Reference proteome</keyword>
<dbReference type="EMBL" id="RXIC02000021">
    <property type="protein sequence ID" value="KAB1218774.1"/>
    <property type="molecule type" value="Genomic_DNA"/>
</dbReference>
<dbReference type="Proteomes" id="UP000516437">
    <property type="component" value="Chromosome 3"/>
</dbReference>
<keyword evidence="1" id="KW-0694">RNA-binding</keyword>
<dbReference type="OrthoDB" id="786951at2759"/>
<evidence type="ECO:0000313" key="4">
    <source>
        <dbReference type="EMBL" id="KAB1218774.1"/>
    </source>
</evidence>
<evidence type="ECO:0000259" key="3">
    <source>
        <dbReference type="PROSITE" id="PS50137"/>
    </source>
</evidence>
<reference evidence="4 5" key="1">
    <citation type="journal article" date="2019" name="Plant Biotechnol. J.">
        <title>The red bayberry genome and genetic basis of sex determination.</title>
        <authorList>
            <person name="Jia H.M."/>
            <person name="Jia H.J."/>
            <person name="Cai Q.L."/>
            <person name="Wang Y."/>
            <person name="Zhao H.B."/>
            <person name="Yang W.F."/>
            <person name="Wang G.Y."/>
            <person name="Li Y.H."/>
            <person name="Zhan D.L."/>
            <person name="Shen Y.T."/>
            <person name="Niu Q.F."/>
            <person name="Chang L."/>
            <person name="Qiu J."/>
            <person name="Zhao L."/>
            <person name="Xie H.B."/>
            <person name="Fu W.Y."/>
            <person name="Jin J."/>
            <person name="Li X.W."/>
            <person name="Jiao Y."/>
            <person name="Zhou C.C."/>
            <person name="Tu T."/>
            <person name="Chai C.Y."/>
            <person name="Gao J.L."/>
            <person name="Fan L.J."/>
            <person name="van de Weg E."/>
            <person name="Wang J.Y."/>
            <person name="Gao Z.S."/>
        </authorList>
    </citation>
    <scope>NUCLEOTIDE SEQUENCE [LARGE SCALE GENOMIC DNA]</scope>
    <source>
        <tissue evidence="4">Leaves</tissue>
    </source>
</reference>
<dbReference type="AlphaFoldDB" id="A0A6A1W0J8"/>
<dbReference type="GO" id="GO:0003723">
    <property type="term" value="F:RNA binding"/>
    <property type="evidence" value="ECO:0007669"/>
    <property type="project" value="UniProtKB-UniRule"/>
</dbReference>
<dbReference type="Pfam" id="PF14709">
    <property type="entry name" value="DND1_DSRM"/>
    <property type="match status" value="1"/>
</dbReference>
<protein>
    <submittedName>
        <fullName evidence="4">Ribonuclease 3-like protein 1</fullName>
    </submittedName>
</protein>
<gene>
    <name evidence="4" type="ORF">CJ030_MR3G026654</name>
</gene>
<proteinExistence type="predicted"/>
<comment type="caution">
    <text evidence="4">The sequence shown here is derived from an EMBL/GenBank/DDBJ whole genome shotgun (WGS) entry which is preliminary data.</text>
</comment>
<evidence type="ECO:0000256" key="2">
    <source>
        <dbReference type="SAM" id="MobiDB-lite"/>
    </source>
</evidence>
<dbReference type="InterPro" id="IPR014720">
    <property type="entry name" value="dsRBD_dom"/>
</dbReference>
<sequence length="170" mass="18470">MSTDFADKNIKNKAVDQKLQVYQIHMPTSIPSPRLGSRHPKLGHQEITKPSSKEGRGLSFNGETKVGGNLALQNAATDEGGSKKGLAKSQLYEICAANCWKAPLFECFKEEGASHTKMFSFKVIVEIEEASTKVLECFGGPQAKKKTAADHAAEGALWYLKHVGYSAKGD</sequence>
<dbReference type="PROSITE" id="PS50137">
    <property type="entry name" value="DS_RBD"/>
    <property type="match status" value="1"/>
</dbReference>
<name>A0A6A1W0J8_9ROSI</name>
<feature type="compositionally biased region" description="Basic and acidic residues" evidence="2">
    <location>
        <begin position="43"/>
        <end position="56"/>
    </location>
</feature>